<sequence>MPRQKRSIQRRIQRLKKQLAKTTDPAARRELEIDIRCEEQAIQALPVKSRSYKSSHSISASASRVASTTMKVSEEVTQTRRRIHTTTEKEVQRDIVEEKDGTRRIKEIERSKAVQDTFEEEVKRKWEHCLTRHLEVRTTVILREFDSDQARRNFRLEVRGRRRYMQTLPKVGFYKYLDLPVDQALTAYHRDWTELRESLGPLPQGLPDLHSRSLQVAQAYPHLSRAYRNYCEYIGRSILERKKEEAETKDDRTQHFGKRYLPLLDAKKYPEEYILTHYAAEYDDKARAVKAMMQGFGMHARDASNEIKSQHIFQRVMAGMPSPQEILDYRKHQEPYQFSTDGPYLGYSGADINRLYPEYEPCLDNRLRLVEWFEQGRYDHLETLVLSMYVIYNASLHPENLAGLRFDQLQDVGPSGLGSIQWTQAFDGYPREWTRQAPRDSELCHWASQSVILPSGQLASFEAPLWYLPHLFPPEDHKDIQLDLKQAARRYVEMEAQPINSYEPTLRLTQDLVVPARLKHLPEFQWLGDVDEGWIQRAPEVTVDEAASAIDNALEVM</sequence>
<feature type="region of interest" description="Disordered" evidence="1">
    <location>
        <begin position="64"/>
        <end position="89"/>
    </location>
</feature>
<name>A0A6C0BP46_9ZZZZ</name>
<dbReference type="AlphaFoldDB" id="A0A6C0BP46"/>
<protein>
    <submittedName>
        <fullName evidence="2">Uncharacterized protein</fullName>
    </submittedName>
</protein>
<accession>A0A6C0BP46</accession>
<reference evidence="2" key="1">
    <citation type="journal article" date="2020" name="Nature">
        <title>Giant virus diversity and host interactions through global metagenomics.</title>
        <authorList>
            <person name="Schulz F."/>
            <person name="Roux S."/>
            <person name="Paez-Espino D."/>
            <person name="Jungbluth S."/>
            <person name="Walsh D.A."/>
            <person name="Denef V.J."/>
            <person name="McMahon K.D."/>
            <person name="Konstantinidis K.T."/>
            <person name="Eloe-Fadrosh E.A."/>
            <person name="Kyrpides N.C."/>
            <person name="Woyke T."/>
        </authorList>
    </citation>
    <scope>NUCLEOTIDE SEQUENCE</scope>
    <source>
        <strain evidence="2">GVMAG-M-3300018080-19</strain>
    </source>
</reference>
<evidence type="ECO:0000313" key="2">
    <source>
        <dbReference type="EMBL" id="QHS93820.1"/>
    </source>
</evidence>
<proteinExistence type="predicted"/>
<dbReference type="EMBL" id="MN739210">
    <property type="protein sequence ID" value="QHS93820.1"/>
    <property type="molecule type" value="Genomic_DNA"/>
</dbReference>
<evidence type="ECO:0000256" key="1">
    <source>
        <dbReference type="SAM" id="MobiDB-lite"/>
    </source>
</evidence>
<organism evidence="2">
    <name type="scientific">viral metagenome</name>
    <dbReference type="NCBI Taxonomy" id="1070528"/>
    <lineage>
        <taxon>unclassified sequences</taxon>
        <taxon>metagenomes</taxon>
        <taxon>organismal metagenomes</taxon>
    </lineage>
</organism>